<accession>A0AA39XV10</accession>
<organism evidence="1 2">
    <name type="scientific">Lasiodiplodia hormozganensis</name>
    <dbReference type="NCBI Taxonomy" id="869390"/>
    <lineage>
        <taxon>Eukaryota</taxon>
        <taxon>Fungi</taxon>
        <taxon>Dikarya</taxon>
        <taxon>Ascomycota</taxon>
        <taxon>Pezizomycotina</taxon>
        <taxon>Dothideomycetes</taxon>
        <taxon>Dothideomycetes incertae sedis</taxon>
        <taxon>Botryosphaeriales</taxon>
        <taxon>Botryosphaeriaceae</taxon>
        <taxon>Lasiodiplodia</taxon>
    </lineage>
</organism>
<dbReference type="AlphaFoldDB" id="A0AA39XV10"/>
<proteinExistence type="predicted"/>
<dbReference type="EMBL" id="JAUJDW010000089">
    <property type="protein sequence ID" value="KAK0640136.1"/>
    <property type="molecule type" value="Genomic_DNA"/>
</dbReference>
<protein>
    <submittedName>
        <fullName evidence="1">Uncharacterized protein</fullName>
    </submittedName>
</protein>
<dbReference type="Proteomes" id="UP001175001">
    <property type="component" value="Unassembled WGS sequence"/>
</dbReference>
<name>A0AA39XV10_9PEZI</name>
<reference evidence="1" key="1">
    <citation type="submission" date="2023-06" db="EMBL/GenBank/DDBJ databases">
        <title>Multi-omics analyses reveal the molecular pathogenesis toolkit of Lasiodiplodia hormozganensis, a cross-kingdom pathogen.</title>
        <authorList>
            <person name="Felix C."/>
            <person name="Meneses R."/>
            <person name="Goncalves M.F.M."/>
            <person name="Tilleman L."/>
            <person name="Duarte A.S."/>
            <person name="Jorrin-Novo J.V."/>
            <person name="Van De Peer Y."/>
            <person name="Deforce D."/>
            <person name="Van Nieuwerburgh F."/>
            <person name="Esteves A.C."/>
            <person name="Alves A."/>
        </authorList>
    </citation>
    <scope>NUCLEOTIDE SEQUENCE</scope>
    <source>
        <strain evidence="1">CBS 339.90</strain>
    </source>
</reference>
<evidence type="ECO:0000313" key="2">
    <source>
        <dbReference type="Proteomes" id="UP001175001"/>
    </source>
</evidence>
<keyword evidence="2" id="KW-1185">Reference proteome</keyword>
<gene>
    <name evidence="1" type="ORF">DIS24_g9665</name>
</gene>
<evidence type="ECO:0000313" key="1">
    <source>
        <dbReference type="EMBL" id="KAK0640136.1"/>
    </source>
</evidence>
<sequence>MKDVGIADYSPELLEWLRKQTDDTDERPGNIGHHETDDQRLIDAFTVFQAFILGYYYGIVLSVVDTETLEFKSVDGGWGYRTGYGLNIIRTEINKAKPKTTSGMVVFGRQVILRISSLLLFSNDTQIAEITGTRWCLGVVGKRALLASSLIRGCHSPQDIGRFILLDVDVGGVPTSSDGLVRGGDGEYLEKDYVDETAVSISKYGGDEDFTRHIEPDWEGNPELMLLCIRYKGRRITTLNPAVADAYFCLAYLPPIPNPAADQVLSSAIYCGIDAFLAGKG</sequence>
<comment type="caution">
    <text evidence="1">The sequence shown here is derived from an EMBL/GenBank/DDBJ whole genome shotgun (WGS) entry which is preliminary data.</text>
</comment>